<keyword evidence="2" id="KW-1185">Reference proteome</keyword>
<dbReference type="EMBL" id="JACXLD010000006">
    <property type="protein sequence ID" value="MBD2859646.1"/>
    <property type="molecule type" value="Genomic_DNA"/>
</dbReference>
<accession>A0A927C4X3</accession>
<protein>
    <submittedName>
        <fullName evidence="1">Uncharacterized protein</fullName>
    </submittedName>
</protein>
<name>A0A927C4X3_9GAMM</name>
<organism evidence="1 2">
    <name type="scientific">Spongiibacter pelagi</name>
    <dbReference type="NCBI Taxonomy" id="2760804"/>
    <lineage>
        <taxon>Bacteria</taxon>
        <taxon>Pseudomonadati</taxon>
        <taxon>Pseudomonadota</taxon>
        <taxon>Gammaproteobacteria</taxon>
        <taxon>Cellvibrionales</taxon>
        <taxon>Spongiibacteraceae</taxon>
        <taxon>Spongiibacter</taxon>
    </lineage>
</organism>
<evidence type="ECO:0000313" key="1">
    <source>
        <dbReference type="EMBL" id="MBD2859646.1"/>
    </source>
</evidence>
<sequence length="79" mass="9077">MLGFRPQKNARLERYTLHGPTSSICIWPEQRRIVYAGNFEAQLPGVIRRCIAEDHRHAVNSERMSYLMNLACEATDSEA</sequence>
<evidence type="ECO:0000313" key="2">
    <source>
        <dbReference type="Proteomes" id="UP000610558"/>
    </source>
</evidence>
<dbReference type="Proteomes" id="UP000610558">
    <property type="component" value="Unassembled WGS sequence"/>
</dbReference>
<proteinExistence type="predicted"/>
<reference evidence="1" key="1">
    <citation type="submission" date="2020-09" db="EMBL/GenBank/DDBJ databases">
        <authorList>
            <person name="Yoon J.-W."/>
        </authorList>
    </citation>
    <scope>NUCLEOTIDE SEQUENCE</scope>
    <source>
        <strain evidence="1">KMU-158</strain>
    </source>
</reference>
<gene>
    <name evidence="1" type="ORF">IB286_11585</name>
</gene>
<dbReference type="RefSeq" id="WP_190765697.1">
    <property type="nucleotide sequence ID" value="NZ_JACXLD010000006.1"/>
</dbReference>
<comment type="caution">
    <text evidence="1">The sequence shown here is derived from an EMBL/GenBank/DDBJ whole genome shotgun (WGS) entry which is preliminary data.</text>
</comment>
<dbReference type="AlphaFoldDB" id="A0A927C4X3"/>